<dbReference type="PROSITE" id="PS01231">
    <property type="entry name" value="TRMA_2"/>
    <property type="match status" value="1"/>
</dbReference>
<keyword evidence="1" id="KW-0004">4Fe-4S</keyword>
<dbReference type="InterPro" id="IPR030390">
    <property type="entry name" value="MeTrfase_TrmA_AS"/>
</dbReference>
<evidence type="ECO:0000256" key="6">
    <source>
        <dbReference type="PROSITE-ProRule" id="PRU01024"/>
    </source>
</evidence>
<dbReference type="PROSITE" id="PS51687">
    <property type="entry name" value="SAM_MT_RNA_M5U"/>
    <property type="match status" value="1"/>
</dbReference>
<dbReference type="Pfam" id="PF05958">
    <property type="entry name" value="tRNA_U5-meth_tr"/>
    <property type="match status" value="1"/>
</dbReference>
<sequence length="481" mass="51707">MKKTRSQRGPRGTGGQPSRRPRSPGAGWAARPPHRSPASVDQPMQPLQIEALSHDGRGIGRVDGKACFVRGALPGEQVSWRRESSQRNFDQGSVVEVLVPSPQRQPPGCEYYPRCGGCSLRHLDAGAALAYKQQNFIADIERAGLSVEQWLAPLQGGSDGYRRRARLAVQKTRDGRVELGFRNAASRRIEPLQHCRVLTPLLSALLGELPSLLAAITLGVVEVELTESDGAEPVLLVALSAAPGELLNDSGAARLESAGATIAAALSLSPAQLQLWWRDHGERDFRPLGAASTAHIALSQQLLLACRPGQFLQVNGAVNRAMVEQVLALAGGGELAVDLFAGVGNFSLPLARRYRRVIAVEGLPELVASGAANAAANGIDNIEFHCADLNRPLPKTLLDAPRRERIDLLLIDPPRSGAAAAMDWIGATQAKQILYISCHPATLLRDAGQLLAAGYRWRRAVALDMFPHTAHLEALALFERD</sequence>
<feature type="active site" description="Nucleophile" evidence="6">
    <location>
        <position position="438"/>
    </location>
</feature>
<dbReference type="InterPro" id="IPR012340">
    <property type="entry name" value="NA-bd_OB-fold"/>
</dbReference>
<evidence type="ECO:0000256" key="1">
    <source>
        <dbReference type="ARBA" id="ARBA00022485"/>
    </source>
</evidence>
<accession>A0A4Y8UKC7</accession>
<dbReference type="PANTHER" id="PTHR11061:SF49">
    <property type="entry name" value="23S RRNA (URACIL(1939)-C(5))-METHYLTRANSFERASE RLMD"/>
    <property type="match status" value="1"/>
</dbReference>
<dbReference type="PANTHER" id="PTHR11061">
    <property type="entry name" value="RNA M5U METHYLTRANSFERASE"/>
    <property type="match status" value="1"/>
</dbReference>
<protein>
    <submittedName>
        <fullName evidence="10">TRAM domain-containing protein</fullName>
    </submittedName>
</protein>
<keyword evidence="5" id="KW-0411">Iron-sulfur</keyword>
<dbReference type="CDD" id="cd02440">
    <property type="entry name" value="AdoMet_MTases"/>
    <property type="match status" value="1"/>
</dbReference>
<feature type="domain" description="TRAM" evidence="9">
    <location>
        <begin position="37"/>
        <end position="96"/>
    </location>
</feature>
<keyword evidence="1" id="KW-0479">Metal-binding</keyword>
<name>A0A4Y8UKC7_9GAMM</name>
<feature type="binding site" evidence="6">
    <location>
        <position position="361"/>
    </location>
    <ligand>
        <name>S-adenosyl-L-methionine</name>
        <dbReference type="ChEBI" id="CHEBI:59789"/>
    </ligand>
</feature>
<dbReference type="PROSITE" id="PS50926">
    <property type="entry name" value="TRAM"/>
    <property type="match status" value="1"/>
</dbReference>
<keyword evidence="11" id="KW-1185">Reference proteome</keyword>
<evidence type="ECO:0000256" key="5">
    <source>
        <dbReference type="ARBA" id="ARBA00023014"/>
    </source>
</evidence>
<dbReference type="SUPFAM" id="SSF50249">
    <property type="entry name" value="Nucleic acid-binding proteins"/>
    <property type="match status" value="1"/>
</dbReference>
<evidence type="ECO:0000256" key="3">
    <source>
        <dbReference type="ARBA" id="ARBA00022679"/>
    </source>
</evidence>
<reference evidence="10 11" key="1">
    <citation type="submission" date="2019-03" db="EMBL/GenBank/DDBJ databases">
        <title>Draft genome of Gammaproteobacteria bacterium LSUCC0057, a member of the SAR92 clade.</title>
        <authorList>
            <person name="Lanclos V.C."/>
            <person name="Doiron C."/>
            <person name="Henson M.W."/>
            <person name="Thrash J.C."/>
        </authorList>
    </citation>
    <scope>NUCLEOTIDE SEQUENCE [LARGE SCALE GENOMIC DNA]</scope>
    <source>
        <strain evidence="10 11">LSUCC0057</strain>
    </source>
</reference>
<feature type="region of interest" description="Disordered" evidence="8">
    <location>
        <begin position="1"/>
        <end position="43"/>
    </location>
</feature>
<keyword evidence="2 6" id="KW-0489">Methyltransferase</keyword>
<dbReference type="GO" id="GO:0051539">
    <property type="term" value="F:4 iron, 4 sulfur cluster binding"/>
    <property type="evidence" value="ECO:0007669"/>
    <property type="project" value="UniProtKB-KW"/>
</dbReference>
<dbReference type="OrthoDB" id="9804590at2"/>
<dbReference type="InterPro" id="IPR030391">
    <property type="entry name" value="MeTrfase_TrmA_CS"/>
</dbReference>
<keyword evidence="4 6" id="KW-0949">S-adenosyl-L-methionine</keyword>
<comment type="caution">
    <text evidence="10">The sequence shown here is derived from an EMBL/GenBank/DDBJ whole genome shotgun (WGS) entry which is preliminary data.</text>
</comment>
<dbReference type="Gene3D" id="2.40.50.1070">
    <property type="match status" value="1"/>
</dbReference>
<gene>
    <name evidence="10" type="ORF">E3W66_06010</name>
</gene>
<dbReference type="Gene3D" id="2.40.50.140">
    <property type="entry name" value="Nucleic acid-binding proteins"/>
    <property type="match status" value="1"/>
</dbReference>
<dbReference type="SUPFAM" id="SSF53335">
    <property type="entry name" value="S-adenosyl-L-methionine-dependent methyltransferases"/>
    <property type="match status" value="1"/>
</dbReference>
<dbReference type="Gene3D" id="3.40.50.150">
    <property type="entry name" value="Vaccinia Virus protein VP39"/>
    <property type="match status" value="1"/>
</dbReference>
<dbReference type="Pfam" id="PF01938">
    <property type="entry name" value="TRAM"/>
    <property type="match status" value="1"/>
</dbReference>
<proteinExistence type="inferred from homology"/>
<dbReference type="InterPro" id="IPR029063">
    <property type="entry name" value="SAM-dependent_MTases_sf"/>
</dbReference>
<dbReference type="AlphaFoldDB" id="A0A4Y8UKC7"/>
<evidence type="ECO:0000313" key="11">
    <source>
        <dbReference type="Proteomes" id="UP000298133"/>
    </source>
</evidence>
<evidence type="ECO:0000256" key="8">
    <source>
        <dbReference type="SAM" id="MobiDB-lite"/>
    </source>
</evidence>
<dbReference type="InterPro" id="IPR010280">
    <property type="entry name" value="U5_MeTrfase_fam"/>
</dbReference>
<dbReference type="Proteomes" id="UP000298133">
    <property type="component" value="Unassembled WGS sequence"/>
</dbReference>
<dbReference type="GO" id="GO:0070475">
    <property type="term" value="P:rRNA base methylation"/>
    <property type="evidence" value="ECO:0007669"/>
    <property type="project" value="TreeGrafter"/>
</dbReference>
<comment type="similarity">
    <text evidence="6">Belongs to the class I-like SAM-binding methyltransferase superfamily. RNA M5U methyltransferase family.</text>
</comment>
<feature type="binding site" evidence="6">
    <location>
        <position position="340"/>
    </location>
    <ligand>
        <name>S-adenosyl-L-methionine</name>
        <dbReference type="ChEBI" id="CHEBI:59789"/>
    </ligand>
</feature>
<keyword evidence="3 6" id="KW-0808">Transferase</keyword>
<keyword evidence="1" id="KW-0408">Iron</keyword>
<evidence type="ECO:0000259" key="9">
    <source>
        <dbReference type="PROSITE" id="PS50926"/>
    </source>
</evidence>
<evidence type="ECO:0000256" key="2">
    <source>
        <dbReference type="ARBA" id="ARBA00022603"/>
    </source>
</evidence>
<dbReference type="GO" id="GO:0070041">
    <property type="term" value="F:rRNA (uridine-C5-)-methyltransferase activity"/>
    <property type="evidence" value="ECO:0007669"/>
    <property type="project" value="TreeGrafter"/>
</dbReference>
<evidence type="ECO:0000256" key="4">
    <source>
        <dbReference type="ARBA" id="ARBA00022691"/>
    </source>
</evidence>
<dbReference type="EMBL" id="SPIA01000002">
    <property type="protein sequence ID" value="TFH67803.1"/>
    <property type="molecule type" value="Genomic_DNA"/>
</dbReference>
<dbReference type="InterPro" id="IPR002792">
    <property type="entry name" value="TRAM_dom"/>
</dbReference>
<feature type="binding site" evidence="6">
    <location>
        <position position="313"/>
    </location>
    <ligand>
        <name>S-adenosyl-L-methionine</name>
        <dbReference type="ChEBI" id="CHEBI:59789"/>
    </ligand>
</feature>
<feature type="binding site" evidence="6">
    <location>
        <position position="412"/>
    </location>
    <ligand>
        <name>S-adenosyl-L-methionine</name>
        <dbReference type="ChEBI" id="CHEBI:59789"/>
    </ligand>
</feature>
<organism evidence="10 11">
    <name type="scientific">Gammaproteobacteria bacterium LSUCC0057</name>
    <dbReference type="NCBI Taxonomy" id="2559237"/>
    <lineage>
        <taxon>Bacteria</taxon>
        <taxon>Pseudomonadati</taxon>
        <taxon>Pseudomonadota</taxon>
        <taxon>Gammaproteobacteria</taxon>
        <taxon>Cellvibrionales</taxon>
        <taxon>Porticoccaceae</taxon>
        <taxon>SAR92 clade</taxon>
    </lineage>
</organism>
<feature type="active site" evidence="7">
    <location>
        <position position="438"/>
    </location>
</feature>
<dbReference type="PROSITE" id="PS01230">
    <property type="entry name" value="TRMA_1"/>
    <property type="match status" value="1"/>
</dbReference>
<evidence type="ECO:0000313" key="10">
    <source>
        <dbReference type="EMBL" id="TFH67803.1"/>
    </source>
</evidence>
<evidence type="ECO:0000256" key="7">
    <source>
        <dbReference type="PROSITE-ProRule" id="PRU10015"/>
    </source>
</evidence>